<evidence type="ECO:0000256" key="3">
    <source>
        <dbReference type="ARBA" id="ARBA00022989"/>
    </source>
</evidence>
<accession>A0AAV9G577</accession>
<organism evidence="7 8">
    <name type="scientific">Podospora aff. communis PSN243</name>
    <dbReference type="NCBI Taxonomy" id="3040156"/>
    <lineage>
        <taxon>Eukaryota</taxon>
        <taxon>Fungi</taxon>
        <taxon>Dikarya</taxon>
        <taxon>Ascomycota</taxon>
        <taxon>Pezizomycotina</taxon>
        <taxon>Sordariomycetes</taxon>
        <taxon>Sordariomycetidae</taxon>
        <taxon>Sordariales</taxon>
        <taxon>Podosporaceae</taxon>
        <taxon>Podospora</taxon>
    </lineage>
</organism>
<proteinExistence type="predicted"/>
<dbReference type="AlphaFoldDB" id="A0AAV9G577"/>
<evidence type="ECO:0000256" key="4">
    <source>
        <dbReference type="ARBA" id="ARBA00023136"/>
    </source>
</evidence>
<comment type="caution">
    <text evidence="7">The sequence shown here is derived from an EMBL/GenBank/DDBJ whole genome shotgun (WGS) entry which is preliminary data.</text>
</comment>
<keyword evidence="2 6" id="KW-0812">Transmembrane</keyword>
<dbReference type="Pfam" id="PF01544">
    <property type="entry name" value="CorA"/>
    <property type="match status" value="1"/>
</dbReference>
<dbReference type="EMBL" id="MU865998">
    <property type="protein sequence ID" value="KAK4443192.1"/>
    <property type="molecule type" value="Genomic_DNA"/>
</dbReference>
<sequence length="609" mass="68621">MSQGGPSPAVEMESIDGSVEQPPAILPRPGAGSSRVESKRAHTEYKSAIYAHSRREALLSNFSGRNYVPLADWLIRPTPPSLSTPPDGHKLIVIHRLGENGPNRVQTITVTDPVDLTPPESQPTSQGKGCLVFVRGFPSPSWVAELGSRYRVDPEYFYRHLDFFDSDLLFQSHGSCFNRPSLLSTSNNIIHIPVMTILTETGVYPGWEVYANSTHRRSWLVKQVSLYRRTFRSSARCGDSTVREYSVLSNRHSVMEQRISVCITDDGPGWVALICMDIGRDLEKSPTGPWFQRLDGKPVVRLTPLPVVQHHPNMVWRKMGDISSPLPSRQAPSSSVEPDAMPELPQSISTLPLKYQSLLSSLDLSEKAKSDPLHALVPIFAHSAFSEVAFLNLVHEQIDKMTEPVGLGVFHAETFELLQQFEVVLERHATQIRECIRSIHALRDRWSQSRMDNMSSSKSPGPASHHTSFSVAGILQDHENLLERCLYLLSRVHSAKNTEMNRAMLLESKRAIEQSERMKKLTLLATYFIPLTFTASLFGMNFDVLGQSELPVWWYLVFAAPFTILTHVFHTWDVPDIISKSKTKVDAFNQRRHEAFFKRGEHSHGRDAE</sequence>
<keyword evidence="3 6" id="KW-1133">Transmembrane helix</keyword>
<evidence type="ECO:0000256" key="6">
    <source>
        <dbReference type="SAM" id="Phobius"/>
    </source>
</evidence>
<dbReference type="GO" id="GO:0046873">
    <property type="term" value="F:metal ion transmembrane transporter activity"/>
    <property type="evidence" value="ECO:0007669"/>
    <property type="project" value="InterPro"/>
</dbReference>
<feature type="region of interest" description="Disordered" evidence="5">
    <location>
        <begin position="1"/>
        <end position="39"/>
    </location>
</feature>
<name>A0AAV9G577_9PEZI</name>
<dbReference type="InterPro" id="IPR045863">
    <property type="entry name" value="CorA_TM1_TM2"/>
</dbReference>
<reference evidence="7" key="1">
    <citation type="journal article" date="2023" name="Mol. Phylogenet. Evol.">
        <title>Genome-scale phylogeny and comparative genomics of the fungal order Sordariales.</title>
        <authorList>
            <person name="Hensen N."/>
            <person name="Bonometti L."/>
            <person name="Westerberg I."/>
            <person name="Brannstrom I.O."/>
            <person name="Guillou S."/>
            <person name="Cros-Aarteil S."/>
            <person name="Calhoun S."/>
            <person name="Haridas S."/>
            <person name="Kuo A."/>
            <person name="Mondo S."/>
            <person name="Pangilinan J."/>
            <person name="Riley R."/>
            <person name="LaButti K."/>
            <person name="Andreopoulos B."/>
            <person name="Lipzen A."/>
            <person name="Chen C."/>
            <person name="Yan M."/>
            <person name="Daum C."/>
            <person name="Ng V."/>
            <person name="Clum A."/>
            <person name="Steindorff A."/>
            <person name="Ohm R.A."/>
            <person name="Martin F."/>
            <person name="Silar P."/>
            <person name="Natvig D.O."/>
            <person name="Lalanne C."/>
            <person name="Gautier V."/>
            <person name="Ament-Velasquez S.L."/>
            <person name="Kruys A."/>
            <person name="Hutchinson M.I."/>
            <person name="Powell A.J."/>
            <person name="Barry K."/>
            <person name="Miller A.N."/>
            <person name="Grigoriev I.V."/>
            <person name="Debuchy R."/>
            <person name="Gladieux P."/>
            <person name="Hiltunen Thoren M."/>
            <person name="Johannesson H."/>
        </authorList>
    </citation>
    <scope>NUCLEOTIDE SEQUENCE</scope>
    <source>
        <strain evidence="7">PSN243</strain>
    </source>
</reference>
<reference evidence="7" key="2">
    <citation type="submission" date="2023-05" db="EMBL/GenBank/DDBJ databases">
        <authorList>
            <consortium name="Lawrence Berkeley National Laboratory"/>
            <person name="Steindorff A."/>
            <person name="Hensen N."/>
            <person name="Bonometti L."/>
            <person name="Westerberg I."/>
            <person name="Brannstrom I.O."/>
            <person name="Guillou S."/>
            <person name="Cros-Aarteil S."/>
            <person name="Calhoun S."/>
            <person name="Haridas S."/>
            <person name="Kuo A."/>
            <person name="Mondo S."/>
            <person name="Pangilinan J."/>
            <person name="Riley R."/>
            <person name="Labutti K."/>
            <person name="Andreopoulos B."/>
            <person name="Lipzen A."/>
            <person name="Chen C."/>
            <person name="Yanf M."/>
            <person name="Daum C."/>
            <person name="Ng V."/>
            <person name="Clum A."/>
            <person name="Ohm R."/>
            <person name="Martin F."/>
            <person name="Silar P."/>
            <person name="Natvig D."/>
            <person name="Lalanne C."/>
            <person name="Gautier V."/>
            <person name="Ament-Velasquez S.L."/>
            <person name="Kruys A."/>
            <person name="Hutchinson M.I."/>
            <person name="Powell A.J."/>
            <person name="Barry K."/>
            <person name="Miller A.N."/>
            <person name="Grigoriev I.V."/>
            <person name="Debuchy R."/>
            <person name="Gladieux P."/>
            <person name="Thoren M.H."/>
            <person name="Johannesson H."/>
        </authorList>
    </citation>
    <scope>NUCLEOTIDE SEQUENCE</scope>
    <source>
        <strain evidence="7">PSN243</strain>
    </source>
</reference>
<protein>
    <submittedName>
        <fullName evidence="7">Uncharacterized protein</fullName>
    </submittedName>
</protein>
<keyword evidence="4 6" id="KW-0472">Membrane</keyword>
<feature type="transmembrane region" description="Helical" evidence="6">
    <location>
        <begin position="521"/>
        <end position="540"/>
    </location>
</feature>
<gene>
    <name evidence="7" type="ORF">QBC34DRAFT_213421</name>
</gene>
<evidence type="ECO:0000313" key="7">
    <source>
        <dbReference type="EMBL" id="KAK4443192.1"/>
    </source>
</evidence>
<dbReference type="GO" id="GO:0016020">
    <property type="term" value="C:membrane"/>
    <property type="evidence" value="ECO:0007669"/>
    <property type="project" value="UniProtKB-SubCell"/>
</dbReference>
<evidence type="ECO:0000256" key="5">
    <source>
        <dbReference type="SAM" id="MobiDB-lite"/>
    </source>
</evidence>
<dbReference type="SUPFAM" id="SSF144083">
    <property type="entry name" value="Magnesium transport protein CorA, transmembrane region"/>
    <property type="match status" value="1"/>
</dbReference>
<evidence type="ECO:0000313" key="8">
    <source>
        <dbReference type="Proteomes" id="UP001321760"/>
    </source>
</evidence>
<keyword evidence="8" id="KW-1185">Reference proteome</keyword>
<dbReference type="InterPro" id="IPR002523">
    <property type="entry name" value="MgTranspt_CorA/ZnTranspt_ZntB"/>
</dbReference>
<evidence type="ECO:0000256" key="2">
    <source>
        <dbReference type="ARBA" id="ARBA00022692"/>
    </source>
</evidence>
<comment type="subcellular location">
    <subcellularLocation>
        <location evidence="1">Membrane</location>
        <topology evidence="1">Multi-pass membrane protein</topology>
    </subcellularLocation>
</comment>
<feature type="transmembrane region" description="Helical" evidence="6">
    <location>
        <begin position="552"/>
        <end position="572"/>
    </location>
</feature>
<evidence type="ECO:0000256" key="1">
    <source>
        <dbReference type="ARBA" id="ARBA00004141"/>
    </source>
</evidence>
<dbReference type="Gene3D" id="1.20.58.340">
    <property type="entry name" value="Magnesium transport protein CorA, transmembrane region"/>
    <property type="match status" value="1"/>
</dbReference>
<dbReference type="Proteomes" id="UP001321760">
    <property type="component" value="Unassembled WGS sequence"/>
</dbReference>